<evidence type="ECO:0000256" key="6">
    <source>
        <dbReference type="ARBA" id="ARBA00022723"/>
    </source>
</evidence>
<gene>
    <name evidence="11" type="ORF">CAEBREN_23841</name>
</gene>
<evidence type="ECO:0000313" key="12">
    <source>
        <dbReference type="Proteomes" id="UP000008068"/>
    </source>
</evidence>
<comment type="subcellular location">
    <subcellularLocation>
        <location evidence="1">Chromosome</location>
    </subcellularLocation>
</comment>
<evidence type="ECO:0000256" key="3">
    <source>
        <dbReference type="ARBA" id="ARBA00022603"/>
    </source>
</evidence>
<keyword evidence="7" id="KW-0862">Zinc</keyword>
<feature type="compositionally biased region" description="Acidic residues" evidence="8">
    <location>
        <begin position="457"/>
        <end position="470"/>
    </location>
</feature>
<reference evidence="12" key="1">
    <citation type="submission" date="2011-07" db="EMBL/GenBank/DDBJ databases">
        <authorList>
            <consortium name="Caenorhabditis brenneri Sequencing and Analysis Consortium"/>
            <person name="Wilson R.K."/>
        </authorList>
    </citation>
    <scope>NUCLEOTIDE SEQUENCE [LARGE SCALE GENOMIC DNA]</scope>
    <source>
        <strain evidence="12">PB2801</strain>
    </source>
</reference>
<keyword evidence="6" id="KW-0479">Metal-binding</keyword>
<evidence type="ECO:0008006" key="13">
    <source>
        <dbReference type="Google" id="ProtNLM"/>
    </source>
</evidence>
<feature type="region of interest" description="Disordered" evidence="8">
    <location>
        <begin position="164"/>
        <end position="197"/>
    </location>
</feature>
<protein>
    <recommendedName>
        <fullName evidence="13">SET domain-containing protein</fullName>
    </recommendedName>
</protein>
<evidence type="ECO:0000256" key="7">
    <source>
        <dbReference type="ARBA" id="ARBA00022833"/>
    </source>
</evidence>
<feature type="compositionally biased region" description="Polar residues" evidence="8">
    <location>
        <begin position="363"/>
        <end position="442"/>
    </location>
</feature>
<evidence type="ECO:0000256" key="4">
    <source>
        <dbReference type="ARBA" id="ARBA00022679"/>
    </source>
</evidence>
<evidence type="ECO:0000256" key="8">
    <source>
        <dbReference type="SAM" id="MobiDB-lite"/>
    </source>
</evidence>
<dbReference type="HOGENOM" id="CLU_311274_0_0_1"/>
<dbReference type="GO" id="GO:0008168">
    <property type="term" value="F:methyltransferase activity"/>
    <property type="evidence" value="ECO:0007669"/>
    <property type="project" value="UniProtKB-KW"/>
</dbReference>
<dbReference type="InterPro" id="IPR050973">
    <property type="entry name" value="H3K9_Histone-Lys_N-MTase"/>
</dbReference>
<dbReference type="PROSITE" id="PS50868">
    <property type="entry name" value="POST_SET"/>
    <property type="match status" value="1"/>
</dbReference>
<feature type="compositionally biased region" description="Polar residues" evidence="8">
    <location>
        <begin position="170"/>
        <end position="183"/>
    </location>
</feature>
<evidence type="ECO:0000259" key="9">
    <source>
        <dbReference type="PROSITE" id="PS50280"/>
    </source>
</evidence>
<dbReference type="Gene3D" id="2.170.270.10">
    <property type="entry name" value="SET domain"/>
    <property type="match status" value="1"/>
</dbReference>
<dbReference type="GO" id="GO:0046872">
    <property type="term" value="F:metal ion binding"/>
    <property type="evidence" value="ECO:0007669"/>
    <property type="project" value="UniProtKB-KW"/>
</dbReference>
<evidence type="ECO:0000313" key="11">
    <source>
        <dbReference type="EMBL" id="EGT33109.1"/>
    </source>
</evidence>
<dbReference type="SUPFAM" id="SSF82199">
    <property type="entry name" value="SET domain"/>
    <property type="match status" value="1"/>
</dbReference>
<dbReference type="STRING" id="135651.G0NKU8"/>
<dbReference type="EMBL" id="GL379902">
    <property type="protein sequence ID" value="EGT33109.1"/>
    <property type="molecule type" value="Genomic_DNA"/>
</dbReference>
<dbReference type="Proteomes" id="UP000008068">
    <property type="component" value="Unassembled WGS sequence"/>
</dbReference>
<feature type="region of interest" description="Disordered" evidence="8">
    <location>
        <begin position="302"/>
        <end position="482"/>
    </location>
</feature>
<keyword evidence="5" id="KW-0949">S-adenosyl-L-methionine</keyword>
<name>G0NKU8_CAEBE</name>
<dbReference type="PANTHER" id="PTHR46223:SF3">
    <property type="entry name" value="HISTONE-LYSINE N-METHYLTRANSFERASE SET-23"/>
    <property type="match status" value="1"/>
</dbReference>
<dbReference type="SMART" id="SM00317">
    <property type="entry name" value="SET"/>
    <property type="match status" value="1"/>
</dbReference>
<dbReference type="AlphaFoldDB" id="G0NKU8"/>
<dbReference type="eggNOG" id="KOG1082">
    <property type="taxonomic scope" value="Eukaryota"/>
</dbReference>
<dbReference type="GO" id="GO:0005694">
    <property type="term" value="C:chromosome"/>
    <property type="evidence" value="ECO:0007669"/>
    <property type="project" value="UniProtKB-SubCell"/>
</dbReference>
<feature type="region of interest" description="Disordered" evidence="8">
    <location>
        <begin position="210"/>
        <end position="245"/>
    </location>
</feature>
<dbReference type="InterPro" id="IPR001214">
    <property type="entry name" value="SET_dom"/>
</dbReference>
<keyword evidence="12" id="KW-1185">Reference proteome</keyword>
<feature type="region of interest" description="Disordered" evidence="8">
    <location>
        <begin position="99"/>
        <end position="137"/>
    </location>
</feature>
<evidence type="ECO:0000256" key="5">
    <source>
        <dbReference type="ARBA" id="ARBA00022691"/>
    </source>
</evidence>
<dbReference type="InterPro" id="IPR003616">
    <property type="entry name" value="Post-SET_dom"/>
</dbReference>
<accession>G0NKU8</accession>
<feature type="compositionally biased region" description="Low complexity" evidence="8">
    <location>
        <begin position="106"/>
        <end position="116"/>
    </location>
</feature>
<feature type="domain" description="SET" evidence="9">
    <location>
        <begin position="799"/>
        <end position="917"/>
    </location>
</feature>
<dbReference type="InterPro" id="IPR046341">
    <property type="entry name" value="SET_dom_sf"/>
</dbReference>
<keyword evidence="2" id="KW-0158">Chromosome</keyword>
<evidence type="ECO:0000256" key="1">
    <source>
        <dbReference type="ARBA" id="ARBA00004286"/>
    </source>
</evidence>
<dbReference type="PROSITE" id="PS50280">
    <property type="entry name" value="SET"/>
    <property type="match status" value="1"/>
</dbReference>
<sequence>MPDRVHSDDENFDDLWSTDPPLPEGLGESIHSTTEYLYRAIDNVAESLKIKAGNLTFTPSQLEHFARTLRRTEDDLVEHLRHEFRKVSLNRERMAAKDDHAVRPTQHQSSSASAQHQPHDSPEPISPGFPNSPLLTDDATNVLAKPKQQQLNVDVDFEMNDADPFLERSAPSSPSAQELLGSQNGIGEINGNNDGRDQLKHQLLPEETPRRVAQDGRKSLIPRPQTGTLSRRESSQMDDYAVSSTQHLSPIARTQHQLHYSPEPILHKLLDSPLPTDDATNVLAKPKQQQLNVDVDFEMNAADPFSEGSAPSTPRRVAHDGRKSLIPRPQTETPSRRESSQIGGAASQLAPQTVQGPIRRSGSHPSEQSLNLLSASRTGQVVAQSPQGNAHRSQSPDISSQNTDSARKSSSIPRLQVLNRGSVQATQQPAVTVPKQNGTGRQRYSMRLMELKQRDAEAEENAEEEDEEFPFESKFDENADDEEPGLADVDLVVIGKRSHSFVSRRVMFQEPYVCRTAIICSEARRGQRGGSHRLDYKNFPGIPDRKFNELDEVPNRAQWPVQAIYQVERVPDTFYVHYEGWAFESEKQTRNELQHLTQVFRSFECRTKFLNAFKRLNPELADVVDKHLYLCDEYIDNTKHHFWTFEDVGFFHSQINAEKRGAPVFYFNLLKNEEKPGEKKAEPVPPPKYGFVQTNVIRSEAFDHCKRRHANKRFVKLNEDYKPVKDEESPCDGLCLCNERFKSLYGNRPDIINLIPSKDGKLDLTGVALSSRRIVIECTDACGCGPDCPRRQLQNCKEKALVVNFEGEGRGFGVCTAEDIDEGELVTEYTGLMSKIVRDKKFDASYVADFAVQSSKLMIDAHHLGNVSRFFNHHCDANTMFVETESRRSEDEVLIPRIAVYARRKIKCGERMTLNYYGAGPYKEFTDIECGCGASNCIGFLPLR</sequence>
<organism evidence="12">
    <name type="scientific">Caenorhabditis brenneri</name>
    <name type="common">Nematode worm</name>
    <dbReference type="NCBI Taxonomy" id="135651"/>
    <lineage>
        <taxon>Eukaryota</taxon>
        <taxon>Metazoa</taxon>
        <taxon>Ecdysozoa</taxon>
        <taxon>Nematoda</taxon>
        <taxon>Chromadorea</taxon>
        <taxon>Rhabditida</taxon>
        <taxon>Rhabditina</taxon>
        <taxon>Rhabditomorpha</taxon>
        <taxon>Rhabditoidea</taxon>
        <taxon>Rhabditidae</taxon>
        <taxon>Peloderinae</taxon>
        <taxon>Caenorhabditis</taxon>
    </lineage>
</organism>
<dbReference type="OMA" id="PSQRICP"/>
<keyword evidence="3" id="KW-0489">Methyltransferase</keyword>
<keyword evidence="4" id="KW-0808">Transferase</keyword>
<dbReference type="eggNOG" id="KOG1141">
    <property type="taxonomic scope" value="Eukaryota"/>
</dbReference>
<dbReference type="Pfam" id="PF00856">
    <property type="entry name" value="SET"/>
    <property type="match status" value="1"/>
</dbReference>
<feature type="region of interest" description="Disordered" evidence="8">
    <location>
        <begin position="1"/>
        <end position="28"/>
    </location>
</feature>
<dbReference type="OrthoDB" id="5792673at2759"/>
<evidence type="ECO:0000256" key="2">
    <source>
        <dbReference type="ARBA" id="ARBA00022454"/>
    </source>
</evidence>
<feature type="domain" description="Post-SET" evidence="10">
    <location>
        <begin position="926"/>
        <end position="942"/>
    </location>
</feature>
<dbReference type="PANTHER" id="PTHR46223">
    <property type="entry name" value="HISTONE-LYSINE N-METHYLTRANSFERASE SUV39H"/>
    <property type="match status" value="1"/>
</dbReference>
<dbReference type="InParanoid" id="G0NKU8"/>
<evidence type="ECO:0000259" key="10">
    <source>
        <dbReference type="PROSITE" id="PS50868"/>
    </source>
</evidence>
<proteinExistence type="predicted"/>
<dbReference type="GO" id="GO:0032259">
    <property type="term" value="P:methylation"/>
    <property type="evidence" value="ECO:0007669"/>
    <property type="project" value="UniProtKB-KW"/>
</dbReference>